<dbReference type="InterPro" id="IPR050570">
    <property type="entry name" value="Cell_wall_metabolism_enzyme"/>
</dbReference>
<evidence type="ECO:0000256" key="2">
    <source>
        <dbReference type="SAM" id="SignalP"/>
    </source>
</evidence>
<dbReference type="RefSeq" id="WP_163251731.1">
    <property type="nucleotide sequence ID" value="NZ_JAAIUV010000013.1"/>
</dbReference>
<reference evidence="4" key="1">
    <citation type="submission" date="2020-02" db="EMBL/GenBank/DDBJ databases">
        <title>Bacillus sedimentmangrovi sp. nov., isolated from sediment of the mangrove ecosystem.</title>
        <authorList>
            <person name="Liu G."/>
        </authorList>
    </citation>
    <scope>NUCLEOTIDE SEQUENCE [LARGE SCALE GENOMIC DNA]</scope>
    <source>
        <strain evidence="4">SgZ-7</strain>
    </source>
</reference>
<dbReference type="InterPro" id="IPR016047">
    <property type="entry name" value="M23ase_b-sheet_dom"/>
</dbReference>
<sequence>MTVRTFLIFGTLVFFFSSFFSARDVCAAESNPYEERMKLYKKVETVTHIPWYYLAAIDQYERNVRMVRRDLPKPDRAISIYIPPEVWVGLTNPNLEEEDPAIIQFFQGMGVDGDGDGKASLKSDEDVLYAFANYLLSYGVDHDNIKIGLWNYYHRDRTVGSIASYAKIYRHFGRIDLDTNVFPVPLNSNHSYRSTWGDARGWGGRRIHEGTDIFADYGVPVRATSYGIVEIKGWNKYGGWRIGIRDINNNYHYYAHLSGFAKGIEKGKIVEPGMVIGGVGSSGYGPPGTSGKFPPHLHYGMYKDNGKTEWSFDPYPHLVKWKRMERASLKKK</sequence>
<keyword evidence="5" id="KW-1185">Reference proteome</keyword>
<accession>A0A6B3TSW1</accession>
<dbReference type="AlphaFoldDB" id="A0A6B3TSW1"/>
<keyword evidence="1 2" id="KW-0732">Signal</keyword>
<proteinExistence type="predicted"/>
<dbReference type="InterPro" id="IPR011055">
    <property type="entry name" value="Dup_hybrid_motif"/>
</dbReference>
<evidence type="ECO:0000259" key="3">
    <source>
        <dbReference type="Pfam" id="PF01551"/>
    </source>
</evidence>
<feature type="chain" id="PRO_5038592003" evidence="2">
    <location>
        <begin position="23"/>
        <end position="332"/>
    </location>
</feature>
<feature type="domain" description="M23ase beta-sheet core" evidence="3">
    <location>
        <begin position="207"/>
        <end position="305"/>
    </location>
</feature>
<evidence type="ECO:0000313" key="4">
    <source>
        <dbReference type="EMBL" id="NEX79101.1"/>
    </source>
</evidence>
<dbReference type="PANTHER" id="PTHR21666">
    <property type="entry name" value="PEPTIDASE-RELATED"/>
    <property type="match status" value="1"/>
</dbReference>
<name>A0A6B3TSW1_9BACI</name>
<dbReference type="EMBL" id="JAAIUV010000013">
    <property type="protein sequence ID" value="NEX79101.1"/>
    <property type="molecule type" value="Genomic_DNA"/>
</dbReference>
<dbReference type="PANTHER" id="PTHR21666:SF289">
    <property type="entry name" value="L-ALA--D-GLU ENDOPEPTIDASE"/>
    <property type="match status" value="1"/>
</dbReference>
<dbReference type="Pfam" id="PF01551">
    <property type="entry name" value="Peptidase_M23"/>
    <property type="match status" value="1"/>
</dbReference>
<gene>
    <name evidence="4" type="ORF">G4Z05_09405</name>
</gene>
<organism evidence="4 5">
    <name type="scientific">Neobacillus thermocopriae</name>
    <dbReference type="NCBI Taxonomy" id="1215031"/>
    <lineage>
        <taxon>Bacteria</taxon>
        <taxon>Bacillati</taxon>
        <taxon>Bacillota</taxon>
        <taxon>Bacilli</taxon>
        <taxon>Bacillales</taxon>
        <taxon>Bacillaceae</taxon>
        <taxon>Neobacillus</taxon>
    </lineage>
</organism>
<dbReference type="CDD" id="cd12797">
    <property type="entry name" value="M23_peptidase"/>
    <property type="match status" value="1"/>
</dbReference>
<feature type="signal peptide" evidence="2">
    <location>
        <begin position="1"/>
        <end position="22"/>
    </location>
</feature>
<dbReference type="SUPFAM" id="SSF51261">
    <property type="entry name" value="Duplicated hybrid motif"/>
    <property type="match status" value="1"/>
</dbReference>
<comment type="caution">
    <text evidence="4">The sequence shown here is derived from an EMBL/GenBank/DDBJ whole genome shotgun (WGS) entry which is preliminary data.</text>
</comment>
<dbReference type="Proteomes" id="UP000481621">
    <property type="component" value="Unassembled WGS sequence"/>
</dbReference>
<evidence type="ECO:0000256" key="1">
    <source>
        <dbReference type="ARBA" id="ARBA00022729"/>
    </source>
</evidence>
<dbReference type="GO" id="GO:0004222">
    <property type="term" value="F:metalloendopeptidase activity"/>
    <property type="evidence" value="ECO:0007669"/>
    <property type="project" value="TreeGrafter"/>
</dbReference>
<dbReference type="Gene3D" id="2.70.70.10">
    <property type="entry name" value="Glucose Permease (Domain IIA)"/>
    <property type="match status" value="1"/>
</dbReference>
<evidence type="ECO:0000313" key="5">
    <source>
        <dbReference type="Proteomes" id="UP000481621"/>
    </source>
</evidence>
<protein>
    <submittedName>
        <fullName evidence="4">M23 family metallopeptidase</fullName>
    </submittedName>
</protein>